<gene>
    <name evidence="1" type="ORF">FB558_2983</name>
</gene>
<comment type="caution">
    <text evidence="1">The sequence shown here is derived from an EMBL/GenBank/DDBJ whole genome shotgun (WGS) entry which is preliminary data.</text>
</comment>
<reference evidence="1 2" key="1">
    <citation type="submission" date="2019-06" db="EMBL/GenBank/DDBJ databases">
        <title>Sequencing the genomes of 1000 actinobacteria strains.</title>
        <authorList>
            <person name="Klenk H.-P."/>
        </authorList>
    </citation>
    <scope>NUCLEOTIDE SEQUENCE [LARGE SCALE GENOMIC DNA]</scope>
    <source>
        <strain evidence="1 2">DSM 45301</strain>
    </source>
</reference>
<dbReference type="EMBL" id="VFPA01000001">
    <property type="protein sequence ID" value="TQM16176.1"/>
    <property type="molecule type" value="Genomic_DNA"/>
</dbReference>
<evidence type="ECO:0000313" key="1">
    <source>
        <dbReference type="EMBL" id="TQM16176.1"/>
    </source>
</evidence>
<organism evidence="1 2">
    <name type="scientific">Pseudonocardia kunmingensis</name>
    <dbReference type="NCBI Taxonomy" id="630975"/>
    <lineage>
        <taxon>Bacteria</taxon>
        <taxon>Bacillati</taxon>
        <taxon>Actinomycetota</taxon>
        <taxon>Actinomycetes</taxon>
        <taxon>Pseudonocardiales</taxon>
        <taxon>Pseudonocardiaceae</taxon>
        <taxon>Pseudonocardia</taxon>
    </lineage>
</organism>
<dbReference type="Proteomes" id="UP000315677">
    <property type="component" value="Unassembled WGS sequence"/>
</dbReference>
<keyword evidence="2" id="KW-1185">Reference proteome</keyword>
<protein>
    <submittedName>
        <fullName evidence="1">Uncharacterized protein</fullName>
    </submittedName>
</protein>
<sequence length="112" mass="11615">MGDVPESATYVLTASSVAVSNIMSNLARESLGTLRSWAVSVNEAGDWTCCVRIQSSRHGGIDVRRSSVILPATGAGMEAETAGMVYASGFIEKLLMRGELPAAGADGVVDLP</sequence>
<evidence type="ECO:0000313" key="2">
    <source>
        <dbReference type="Proteomes" id="UP000315677"/>
    </source>
</evidence>
<dbReference type="RefSeq" id="WP_142053034.1">
    <property type="nucleotide sequence ID" value="NZ_VFPA01000001.1"/>
</dbReference>
<accession>A0A543E3L5</accession>
<proteinExistence type="predicted"/>
<name>A0A543E3L5_9PSEU</name>
<dbReference type="AlphaFoldDB" id="A0A543E3L5"/>